<dbReference type="Pfam" id="PF23778">
    <property type="entry name" value="Phage_holin_2"/>
    <property type="match status" value="1"/>
</dbReference>
<keyword evidence="1" id="KW-0812">Transmembrane</keyword>
<keyword evidence="1" id="KW-0472">Membrane</keyword>
<evidence type="ECO:0000313" key="3">
    <source>
        <dbReference type="Proteomes" id="UP000530234"/>
    </source>
</evidence>
<reference evidence="3" key="1">
    <citation type="submission" date="2019-10" db="EMBL/GenBank/DDBJ databases">
        <title>Streptomyces sp. nov., a novel actinobacterium isolated from alkaline environment.</title>
        <authorList>
            <person name="Golinska P."/>
        </authorList>
    </citation>
    <scope>NUCLEOTIDE SEQUENCE [LARGE SCALE GENOMIC DNA]</scope>
    <source>
        <strain evidence="3">DSM 42108</strain>
    </source>
</reference>
<protein>
    <submittedName>
        <fullName evidence="2">Uncharacterized protein</fullName>
    </submittedName>
</protein>
<feature type="non-terminal residue" evidence="2">
    <location>
        <position position="99"/>
    </location>
</feature>
<accession>A0A7W3XZS0</accession>
<dbReference type="Proteomes" id="UP000530234">
    <property type="component" value="Unassembled WGS sequence"/>
</dbReference>
<name>A0A7W3XZS0_9ACTN</name>
<feature type="transmembrane region" description="Helical" evidence="1">
    <location>
        <begin position="39"/>
        <end position="62"/>
    </location>
</feature>
<proteinExistence type="predicted"/>
<dbReference type="EMBL" id="VKHS01001545">
    <property type="protein sequence ID" value="MBB0233136.1"/>
    <property type="molecule type" value="Genomic_DNA"/>
</dbReference>
<gene>
    <name evidence="2" type="ORF">FOE67_27495</name>
</gene>
<organism evidence="2 3">
    <name type="scientific">Streptomyces calidiresistens</name>
    <dbReference type="NCBI Taxonomy" id="1485586"/>
    <lineage>
        <taxon>Bacteria</taxon>
        <taxon>Bacillati</taxon>
        <taxon>Actinomycetota</taxon>
        <taxon>Actinomycetes</taxon>
        <taxon>Kitasatosporales</taxon>
        <taxon>Streptomycetaceae</taxon>
        <taxon>Streptomyces</taxon>
    </lineage>
</organism>
<dbReference type="InterPro" id="IPR056964">
    <property type="entry name" value="Phage_holin"/>
</dbReference>
<feature type="transmembrane region" description="Helical" evidence="1">
    <location>
        <begin position="6"/>
        <end position="27"/>
    </location>
</feature>
<keyword evidence="3" id="KW-1185">Reference proteome</keyword>
<evidence type="ECO:0000313" key="2">
    <source>
        <dbReference type="EMBL" id="MBB0233136.1"/>
    </source>
</evidence>
<comment type="caution">
    <text evidence="2">The sequence shown here is derived from an EMBL/GenBank/DDBJ whole genome shotgun (WGS) entry which is preliminary data.</text>
</comment>
<feature type="transmembrane region" description="Helical" evidence="1">
    <location>
        <begin position="68"/>
        <end position="89"/>
    </location>
</feature>
<keyword evidence="1" id="KW-1133">Transmembrane helix</keyword>
<sequence>MDRILNAGTSLVAVVAVLAFVASYAAVAPWWESVEGRHIMAMAVVVGALCAYAVVITVWPQAAPVLRFVRSAIVLAVAALFVQRTVLLWRAQREAREEG</sequence>
<evidence type="ECO:0000256" key="1">
    <source>
        <dbReference type="SAM" id="Phobius"/>
    </source>
</evidence>
<dbReference type="AlphaFoldDB" id="A0A7W3XZS0"/>